<evidence type="ECO:0000259" key="1">
    <source>
        <dbReference type="Pfam" id="PF21530"/>
    </source>
</evidence>
<keyword evidence="3" id="KW-1185">Reference proteome</keyword>
<accession>A0A8X7CEV7</accession>
<gene>
    <name evidence="2" type="primary">pif1</name>
    <name evidence="2" type="ORF">TNIN_23151</name>
</gene>
<keyword evidence="2" id="KW-0067">ATP-binding</keyword>
<dbReference type="PANTHER" id="PTHR10492">
    <property type="match status" value="1"/>
</dbReference>
<feature type="domain" description="DNA helicase Pif1-like 2B" evidence="1">
    <location>
        <begin position="109"/>
        <end position="141"/>
    </location>
</feature>
<evidence type="ECO:0000313" key="3">
    <source>
        <dbReference type="Proteomes" id="UP000886998"/>
    </source>
</evidence>
<reference evidence="2" key="1">
    <citation type="submission" date="2020-08" db="EMBL/GenBank/DDBJ databases">
        <title>Multicomponent nature underlies the extraordinary mechanical properties of spider dragline silk.</title>
        <authorList>
            <person name="Kono N."/>
            <person name="Nakamura H."/>
            <person name="Mori M."/>
            <person name="Yoshida Y."/>
            <person name="Ohtoshi R."/>
            <person name="Malay A.D."/>
            <person name="Moran D.A.P."/>
            <person name="Tomita M."/>
            <person name="Numata K."/>
            <person name="Arakawa K."/>
        </authorList>
    </citation>
    <scope>NUCLEOTIDE SEQUENCE</scope>
</reference>
<sequence>MRAHSADSEFSKVLLDVGERKCPEVNSTHDIELSIGLCQVVADSETLIHSIYDDVHDLNIKEDSWLCERSILAPINDQVIVLNQRMLDKIPGESQTYLSINTVCNYPTEFLNSIIVPGLPPHKIDLKIGVPFILLRNLNHQNFAMALSCE</sequence>
<dbReference type="EMBL" id="BMAV01014975">
    <property type="protein sequence ID" value="GFY63906.1"/>
    <property type="molecule type" value="Genomic_DNA"/>
</dbReference>
<dbReference type="Proteomes" id="UP000886998">
    <property type="component" value="Unassembled WGS sequence"/>
</dbReference>
<proteinExistence type="predicted"/>
<dbReference type="PANTHER" id="PTHR10492:SF57">
    <property type="entry name" value="ATP-DEPENDENT DNA HELICASE"/>
    <property type="match status" value="1"/>
</dbReference>
<name>A0A8X7CEV7_9ARAC</name>
<protein>
    <submittedName>
        <fullName evidence="2">ATP-dependent DNA helicase</fullName>
    </submittedName>
</protein>
<dbReference type="AlphaFoldDB" id="A0A8X7CEV7"/>
<dbReference type="GO" id="GO:0004386">
    <property type="term" value="F:helicase activity"/>
    <property type="evidence" value="ECO:0007669"/>
    <property type="project" value="UniProtKB-KW"/>
</dbReference>
<dbReference type="InterPro" id="IPR049163">
    <property type="entry name" value="Pif1-like_2B_dom"/>
</dbReference>
<keyword evidence="2" id="KW-0378">Hydrolase</keyword>
<keyword evidence="2" id="KW-0547">Nucleotide-binding</keyword>
<keyword evidence="2" id="KW-0347">Helicase</keyword>
<dbReference type="Pfam" id="PF21530">
    <property type="entry name" value="Pif1_2B_dom"/>
    <property type="match status" value="1"/>
</dbReference>
<evidence type="ECO:0000313" key="2">
    <source>
        <dbReference type="EMBL" id="GFY63906.1"/>
    </source>
</evidence>
<dbReference type="OrthoDB" id="6433710at2759"/>
<organism evidence="2 3">
    <name type="scientific">Trichonephila inaurata madagascariensis</name>
    <dbReference type="NCBI Taxonomy" id="2747483"/>
    <lineage>
        <taxon>Eukaryota</taxon>
        <taxon>Metazoa</taxon>
        <taxon>Ecdysozoa</taxon>
        <taxon>Arthropoda</taxon>
        <taxon>Chelicerata</taxon>
        <taxon>Arachnida</taxon>
        <taxon>Araneae</taxon>
        <taxon>Araneomorphae</taxon>
        <taxon>Entelegynae</taxon>
        <taxon>Araneoidea</taxon>
        <taxon>Nephilidae</taxon>
        <taxon>Trichonephila</taxon>
        <taxon>Trichonephila inaurata</taxon>
    </lineage>
</organism>
<comment type="caution">
    <text evidence="2">The sequence shown here is derived from an EMBL/GenBank/DDBJ whole genome shotgun (WGS) entry which is preliminary data.</text>
</comment>